<evidence type="ECO:0000313" key="2">
    <source>
        <dbReference type="Proteomes" id="UP000265703"/>
    </source>
</evidence>
<organism evidence="1 2">
    <name type="scientific">Glomus cerebriforme</name>
    <dbReference type="NCBI Taxonomy" id="658196"/>
    <lineage>
        <taxon>Eukaryota</taxon>
        <taxon>Fungi</taxon>
        <taxon>Fungi incertae sedis</taxon>
        <taxon>Mucoromycota</taxon>
        <taxon>Glomeromycotina</taxon>
        <taxon>Glomeromycetes</taxon>
        <taxon>Glomerales</taxon>
        <taxon>Glomeraceae</taxon>
        <taxon>Glomus</taxon>
    </lineage>
</organism>
<dbReference type="AlphaFoldDB" id="A0A397TL47"/>
<accession>A0A397TL47</accession>
<sequence length="234" mass="27257">MTSFSQLLRNSRLSKFDPTLSQVYKTYGEYHRNGEYGVKRNLPNHLRTNVITIGEIDTLEHQTPYKSAETLTRFRKKWKENFLISKRVEQLKSSDINQRNLKNIVRMSKNEFEKLLKKIEKRKDEWDKLLTKDSEDFLEFLGLTFDTKSSNSIIKGLTYSHNNPGINFQVQGRILNRDANGVFAVGISGLVGSLHFGKAHRLAHVNRKKLENFYIEKVEFDDQGRPNVRVSHTP</sequence>
<feature type="non-terminal residue" evidence="1">
    <location>
        <position position="234"/>
    </location>
</feature>
<comment type="caution">
    <text evidence="1">The sequence shown here is derived from an EMBL/GenBank/DDBJ whole genome shotgun (WGS) entry which is preliminary data.</text>
</comment>
<dbReference type="PANTHER" id="PTHR28058">
    <property type="entry name" value="37S RIBOSOMAL PROTEIN MRP51, MITOCHONDRIAL"/>
    <property type="match status" value="1"/>
</dbReference>
<dbReference type="InterPro" id="IPR016712">
    <property type="entry name" value="Rbsml_bS1m-like"/>
</dbReference>
<dbReference type="EMBL" id="QKYT01000033">
    <property type="protein sequence ID" value="RIA97197.1"/>
    <property type="molecule type" value="Genomic_DNA"/>
</dbReference>
<dbReference type="Pfam" id="PF11709">
    <property type="entry name" value="Mit_ribos_Mrp51"/>
    <property type="match status" value="1"/>
</dbReference>
<keyword evidence="2" id="KW-1185">Reference proteome</keyword>
<evidence type="ECO:0000313" key="1">
    <source>
        <dbReference type="EMBL" id="RIA97197.1"/>
    </source>
</evidence>
<reference evidence="1 2" key="1">
    <citation type="submission" date="2018-06" db="EMBL/GenBank/DDBJ databases">
        <title>Comparative genomics reveals the genomic features of Rhizophagus irregularis, R. cerebriforme, R. diaphanum and Gigaspora rosea, and their symbiotic lifestyle signature.</title>
        <authorList>
            <person name="Morin E."/>
            <person name="San Clemente H."/>
            <person name="Chen E.C.H."/>
            <person name="De La Providencia I."/>
            <person name="Hainaut M."/>
            <person name="Kuo A."/>
            <person name="Kohler A."/>
            <person name="Murat C."/>
            <person name="Tang N."/>
            <person name="Roy S."/>
            <person name="Loubradou J."/>
            <person name="Henrissat B."/>
            <person name="Grigoriev I.V."/>
            <person name="Corradi N."/>
            <person name="Roux C."/>
            <person name="Martin F.M."/>
        </authorList>
    </citation>
    <scope>NUCLEOTIDE SEQUENCE [LARGE SCALE GENOMIC DNA]</scope>
    <source>
        <strain evidence="1 2">DAOM 227022</strain>
    </source>
</reference>
<dbReference type="STRING" id="658196.A0A397TL47"/>
<name>A0A397TL47_9GLOM</name>
<dbReference type="PANTHER" id="PTHR28058:SF1">
    <property type="entry name" value="SMALL RIBOSOMAL SUBUNIT PROTEIN BS1M"/>
    <property type="match status" value="1"/>
</dbReference>
<proteinExistence type="predicted"/>
<gene>
    <name evidence="1" type="ORF">C1645_687118</name>
</gene>
<dbReference type="Proteomes" id="UP000265703">
    <property type="component" value="Unassembled WGS sequence"/>
</dbReference>
<dbReference type="OrthoDB" id="2735536at2759"/>
<protein>
    <submittedName>
        <fullName evidence="1">Uncharacterized protein</fullName>
    </submittedName>
</protein>